<evidence type="ECO:0000313" key="3">
    <source>
        <dbReference type="EMBL" id="ERK53143.1"/>
    </source>
</evidence>
<dbReference type="InterPro" id="IPR025948">
    <property type="entry name" value="HTH-like_dom"/>
</dbReference>
<evidence type="ECO:0000259" key="2">
    <source>
        <dbReference type="Pfam" id="PF13276"/>
    </source>
</evidence>
<organism evidence="3 4">
    <name type="scientific">Propionibacterium acidifaciens F0233</name>
    <dbReference type="NCBI Taxonomy" id="553198"/>
    <lineage>
        <taxon>Bacteria</taxon>
        <taxon>Bacillati</taxon>
        <taxon>Actinomycetota</taxon>
        <taxon>Actinomycetes</taxon>
        <taxon>Propionibacteriales</taxon>
        <taxon>Propionibacteriaceae</taxon>
        <taxon>Propionibacterium</taxon>
    </lineage>
</organism>
<dbReference type="Proteomes" id="UP000017052">
    <property type="component" value="Unassembled WGS sequence"/>
</dbReference>
<accession>U2RHW0</accession>
<comment type="caution">
    <text evidence="3">The sequence shown here is derived from an EMBL/GenBank/DDBJ whole genome shotgun (WGS) entry which is preliminary data.</text>
</comment>
<sequence length="238" mass="26297">MGVEYRRIHREEGNYPIQSMRRWVKASKSGYYAWRNRPESSTTQRREDLTAIIVKFFDESEQTHGCRRIHAELARSGVKVSLDMVRKIMAAAGPVACQPRKQAKTTVPAPDLPGRPDRLRRNFTATAPGMRRMGGITHGPTRRGSAHPAVVMDCSSGRGRRARDRRSHARRARRRGLGHGRAGPVRRSVVSRSFTRVGGLDARGPDARGSWPAAGFSRPSGGPAAAITMPPPSRSTRS</sequence>
<dbReference type="EMBL" id="ACVN02000242">
    <property type="protein sequence ID" value="ERK53143.1"/>
    <property type="molecule type" value="Genomic_DNA"/>
</dbReference>
<feature type="domain" description="HTH-like" evidence="2">
    <location>
        <begin position="46"/>
        <end position="101"/>
    </location>
</feature>
<feature type="region of interest" description="Disordered" evidence="1">
    <location>
        <begin position="198"/>
        <end position="238"/>
    </location>
</feature>
<evidence type="ECO:0000313" key="4">
    <source>
        <dbReference type="Proteomes" id="UP000017052"/>
    </source>
</evidence>
<dbReference type="AlphaFoldDB" id="U2RHW0"/>
<feature type="compositionally biased region" description="Pro residues" evidence="1">
    <location>
        <begin position="229"/>
        <end position="238"/>
    </location>
</feature>
<dbReference type="Pfam" id="PF13276">
    <property type="entry name" value="HTH_21"/>
    <property type="match status" value="1"/>
</dbReference>
<name>U2RHW0_9ACTN</name>
<keyword evidence="4" id="KW-1185">Reference proteome</keyword>
<proteinExistence type="predicted"/>
<dbReference type="InterPro" id="IPR050900">
    <property type="entry name" value="Transposase_IS3/IS150/IS904"/>
</dbReference>
<feature type="compositionally biased region" description="Basic residues" evidence="1">
    <location>
        <begin position="158"/>
        <end position="178"/>
    </location>
</feature>
<feature type="region of interest" description="Disordered" evidence="1">
    <location>
        <begin position="99"/>
        <end position="186"/>
    </location>
</feature>
<gene>
    <name evidence="3" type="ORF">HMPREF0682_0496</name>
</gene>
<evidence type="ECO:0000256" key="1">
    <source>
        <dbReference type="SAM" id="MobiDB-lite"/>
    </source>
</evidence>
<dbReference type="PANTHER" id="PTHR46889">
    <property type="entry name" value="TRANSPOSASE INSF FOR INSERTION SEQUENCE IS3B-RELATED"/>
    <property type="match status" value="1"/>
</dbReference>
<reference evidence="3" key="1">
    <citation type="submission" date="2013-08" db="EMBL/GenBank/DDBJ databases">
        <authorList>
            <person name="Durkin A.S."/>
            <person name="Haft D.R."/>
            <person name="McCorrison J."/>
            <person name="Torralba M."/>
            <person name="Gillis M."/>
            <person name="Haft D.H."/>
            <person name="Methe B."/>
            <person name="Sutton G."/>
            <person name="Nelson K.E."/>
        </authorList>
    </citation>
    <scope>NUCLEOTIDE SEQUENCE [LARGE SCALE GENOMIC DNA]</scope>
    <source>
        <strain evidence="3">F0233</strain>
    </source>
</reference>
<protein>
    <submittedName>
        <fullName evidence="3">HTH-like domain protein</fullName>
    </submittedName>
</protein>
<dbReference type="PANTHER" id="PTHR46889:SF4">
    <property type="entry name" value="TRANSPOSASE INSO FOR INSERTION SEQUENCE ELEMENT IS911B-RELATED"/>
    <property type="match status" value="1"/>
</dbReference>